<evidence type="ECO:0000313" key="1">
    <source>
        <dbReference type="Ensembl" id="ENSSPAP00000009571.1"/>
    </source>
</evidence>
<proteinExistence type="predicted"/>
<protein>
    <submittedName>
        <fullName evidence="1">Uncharacterized protein</fullName>
    </submittedName>
</protein>
<name>A0A3B4ZPA9_9TELE</name>
<reference evidence="1" key="1">
    <citation type="submission" date="2023-09" db="UniProtKB">
        <authorList>
            <consortium name="Ensembl"/>
        </authorList>
    </citation>
    <scope>IDENTIFICATION</scope>
</reference>
<organism evidence="1">
    <name type="scientific">Stegastes partitus</name>
    <name type="common">bicolor damselfish</name>
    <dbReference type="NCBI Taxonomy" id="144197"/>
    <lineage>
        <taxon>Eukaryota</taxon>
        <taxon>Metazoa</taxon>
        <taxon>Chordata</taxon>
        <taxon>Craniata</taxon>
        <taxon>Vertebrata</taxon>
        <taxon>Euteleostomi</taxon>
        <taxon>Actinopterygii</taxon>
        <taxon>Neopterygii</taxon>
        <taxon>Teleostei</taxon>
        <taxon>Neoteleostei</taxon>
        <taxon>Acanthomorphata</taxon>
        <taxon>Ovalentaria</taxon>
        <taxon>Pomacentridae</taxon>
        <taxon>Stegastes</taxon>
    </lineage>
</organism>
<dbReference type="STRING" id="144197.ENSSPAP00000009571"/>
<accession>A0A3B4ZPA9</accession>
<dbReference type="Ensembl" id="ENSSPAT00000009741.1">
    <property type="protein sequence ID" value="ENSSPAP00000009571.1"/>
    <property type="gene ID" value="ENSSPAG00000007293.1"/>
</dbReference>
<sequence>MPLSDVIQQHCYWKTFMGKYVLSCSARPLRPPFPVVPLPICKPFMPVECSAADLGSCQASLTEISLMFDLQCVSCASDRWGAAVWESEPGICNSYRTFITEMKKVFDHLARATKSGWNSVWQSPRDHHIPPY</sequence>
<dbReference type="AlphaFoldDB" id="A0A3B4ZPA9"/>